<gene>
    <name evidence="1" type="ORF">KDW_42430</name>
</gene>
<dbReference type="EMBL" id="BKZW01000002">
    <property type="protein sequence ID" value="GER90081.1"/>
    <property type="molecule type" value="Genomic_DNA"/>
</dbReference>
<reference evidence="1 2" key="1">
    <citation type="submission" date="2019-10" db="EMBL/GenBank/DDBJ databases">
        <title>Dictyobacter vulcani sp. nov., within the class Ktedonobacteria, isolated from soil of volcanic Mt. Zao.</title>
        <authorList>
            <person name="Zheng Y."/>
            <person name="Wang C.M."/>
            <person name="Sakai Y."/>
            <person name="Abe K."/>
            <person name="Yokota A."/>
            <person name="Yabe S."/>
        </authorList>
    </citation>
    <scope>NUCLEOTIDE SEQUENCE [LARGE SCALE GENOMIC DNA]</scope>
    <source>
        <strain evidence="1 2">W12</strain>
    </source>
</reference>
<name>A0A5J4KUA5_9CHLR</name>
<evidence type="ECO:0000313" key="1">
    <source>
        <dbReference type="EMBL" id="GER90081.1"/>
    </source>
</evidence>
<sequence length="92" mass="9901">MHTVGDKVAEASCAVGDKVAEASCAVEVSLVAAHKVAETSFAVEDKVVLEYTIPVPVMDGADRLLEVDRGDYNFDYKADQVIAALRYVPFLP</sequence>
<comment type="caution">
    <text evidence="1">The sequence shown here is derived from an EMBL/GenBank/DDBJ whole genome shotgun (WGS) entry which is preliminary data.</text>
</comment>
<organism evidence="1 2">
    <name type="scientific">Dictyobacter vulcani</name>
    <dbReference type="NCBI Taxonomy" id="2607529"/>
    <lineage>
        <taxon>Bacteria</taxon>
        <taxon>Bacillati</taxon>
        <taxon>Chloroflexota</taxon>
        <taxon>Ktedonobacteria</taxon>
        <taxon>Ktedonobacterales</taxon>
        <taxon>Dictyobacteraceae</taxon>
        <taxon>Dictyobacter</taxon>
    </lineage>
</organism>
<proteinExistence type="predicted"/>
<protein>
    <submittedName>
        <fullName evidence="1">Uncharacterized protein</fullName>
    </submittedName>
</protein>
<keyword evidence="2" id="KW-1185">Reference proteome</keyword>
<accession>A0A5J4KUA5</accession>
<dbReference type="AlphaFoldDB" id="A0A5J4KUA5"/>
<evidence type="ECO:0000313" key="2">
    <source>
        <dbReference type="Proteomes" id="UP000326912"/>
    </source>
</evidence>
<dbReference type="Proteomes" id="UP000326912">
    <property type="component" value="Unassembled WGS sequence"/>
</dbReference>